<name>A0A0M6XMG8_9RHOB</name>
<dbReference type="GO" id="GO:0008745">
    <property type="term" value="F:N-acetylmuramoyl-L-alanine amidase activity"/>
    <property type="evidence" value="ECO:0007669"/>
    <property type="project" value="UniProtKB-EC"/>
</dbReference>
<keyword evidence="3 6" id="KW-0378">Hydrolase</keyword>
<feature type="domain" description="N-acetylmuramoyl-L-alanine amidase" evidence="5">
    <location>
        <begin position="8"/>
        <end position="143"/>
    </location>
</feature>
<dbReference type="InterPro" id="IPR002502">
    <property type="entry name" value="Amidase_domain"/>
</dbReference>
<dbReference type="EMBL" id="CXPG01000012">
    <property type="protein sequence ID" value="CTQ32128.1"/>
    <property type="molecule type" value="Genomic_DNA"/>
</dbReference>
<dbReference type="AlphaFoldDB" id="A0A0M6XMG8"/>
<evidence type="ECO:0000256" key="4">
    <source>
        <dbReference type="ARBA" id="ARBA00023316"/>
    </source>
</evidence>
<dbReference type="CDD" id="cd06583">
    <property type="entry name" value="PGRP"/>
    <property type="match status" value="1"/>
</dbReference>
<dbReference type="InterPro" id="IPR036505">
    <property type="entry name" value="Amidase/PGRP_sf"/>
</dbReference>
<evidence type="ECO:0000259" key="5">
    <source>
        <dbReference type="SMART" id="SM00644"/>
    </source>
</evidence>
<dbReference type="SMART" id="SM00644">
    <property type="entry name" value="Ami_2"/>
    <property type="match status" value="1"/>
</dbReference>
<accession>A0A0M6XMG8</accession>
<dbReference type="GO" id="GO:0071555">
    <property type="term" value="P:cell wall organization"/>
    <property type="evidence" value="ECO:0007669"/>
    <property type="project" value="UniProtKB-KW"/>
</dbReference>
<dbReference type="STRING" id="282197.SAMN04488517_104103"/>
<evidence type="ECO:0000256" key="2">
    <source>
        <dbReference type="ARBA" id="ARBA00011901"/>
    </source>
</evidence>
<dbReference type="EC" id="3.5.1.28" evidence="2"/>
<dbReference type="Proteomes" id="UP000048908">
    <property type="component" value="Unassembled WGS sequence"/>
</dbReference>
<dbReference type="Pfam" id="PF01510">
    <property type="entry name" value="Amidase_2"/>
    <property type="match status" value="1"/>
</dbReference>
<gene>
    <name evidence="6" type="primary">amiD</name>
    <name evidence="6" type="ORF">JAN5088_00891</name>
</gene>
<organism evidence="6 7">
    <name type="scientific">Jannaschia rubra</name>
    <dbReference type="NCBI Taxonomy" id="282197"/>
    <lineage>
        <taxon>Bacteria</taxon>
        <taxon>Pseudomonadati</taxon>
        <taxon>Pseudomonadota</taxon>
        <taxon>Alphaproteobacteria</taxon>
        <taxon>Rhodobacterales</taxon>
        <taxon>Roseobacteraceae</taxon>
        <taxon>Jannaschia</taxon>
    </lineage>
</organism>
<comment type="catalytic activity">
    <reaction evidence="1">
        <text>Hydrolyzes the link between N-acetylmuramoyl residues and L-amino acid residues in certain cell-wall glycopeptides.</text>
        <dbReference type="EC" id="3.5.1.28"/>
    </reaction>
</comment>
<dbReference type="PANTHER" id="PTHR30417">
    <property type="entry name" value="N-ACETYLMURAMOYL-L-ALANINE AMIDASE AMID"/>
    <property type="match status" value="1"/>
</dbReference>
<evidence type="ECO:0000313" key="6">
    <source>
        <dbReference type="EMBL" id="CTQ32128.1"/>
    </source>
</evidence>
<dbReference type="RefSeq" id="WP_233489714.1">
    <property type="nucleotide sequence ID" value="NZ_CXPG01000012.1"/>
</dbReference>
<dbReference type="InterPro" id="IPR051206">
    <property type="entry name" value="NAMLAA_amidase_2"/>
</dbReference>
<keyword evidence="7" id="KW-1185">Reference proteome</keyword>
<evidence type="ECO:0000313" key="7">
    <source>
        <dbReference type="Proteomes" id="UP000048908"/>
    </source>
</evidence>
<dbReference type="GO" id="GO:0009253">
    <property type="term" value="P:peptidoglycan catabolic process"/>
    <property type="evidence" value="ECO:0007669"/>
    <property type="project" value="InterPro"/>
</dbReference>
<evidence type="ECO:0000256" key="3">
    <source>
        <dbReference type="ARBA" id="ARBA00022801"/>
    </source>
</evidence>
<dbReference type="GO" id="GO:0019867">
    <property type="term" value="C:outer membrane"/>
    <property type="evidence" value="ECO:0007669"/>
    <property type="project" value="TreeGrafter"/>
</dbReference>
<proteinExistence type="predicted"/>
<reference evidence="6 7" key="1">
    <citation type="submission" date="2015-07" db="EMBL/GenBank/DDBJ databases">
        <authorList>
            <person name="Noorani M."/>
        </authorList>
    </citation>
    <scope>NUCLEOTIDE SEQUENCE [LARGE SCALE GENOMIC DNA]</scope>
    <source>
        <strain evidence="6 7">CECT 5088</strain>
    </source>
</reference>
<dbReference type="GO" id="GO:0009254">
    <property type="term" value="P:peptidoglycan turnover"/>
    <property type="evidence" value="ECO:0007669"/>
    <property type="project" value="TreeGrafter"/>
</dbReference>
<keyword evidence="4" id="KW-0961">Cell wall biogenesis/degradation</keyword>
<dbReference type="SUPFAM" id="SSF55846">
    <property type="entry name" value="N-acetylmuramoyl-L-alanine amidase-like"/>
    <property type="match status" value="1"/>
</dbReference>
<evidence type="ECO:0000256" key="1">
    <source>
        <dbReference type="ARBA" id="ARBA00001561"/>
    </source>
</evidence>
<sequence>MKVVERPSPNHGPRRDGIERPDLIVLHYTAMRGGPEPAIRRLCDPEAQVSCHYVIGEGGELCRLVPDDRRAWHAGAGRWGPWDDVNSRSLGIELSNDSASPFPAAQMDALDWLLHDLLARHGIAPERVIGHSDCAPGRKIDPGARFDWRRLALRGLAVGADARKAEPATFRDDARTFGYTSDVDDATLLAAFRLRFRPGATGPLDAVDAGMAADLAARFPAPSAAAIDAPACRP</sequence>
<dbReference type="Gene3D" id="3.40.80.10">
    <property type="entry name" value="Peptidoglycan recognition protein-like"/>
    <property type="match status" value="1"/>
</dbReference>
<protein>
    <recommendedName>
        <fullName evidence="2">N-acetylmuramoyl-L-alanine amidase</fullName>
        <ecNumber evidence="2">3.5.1.28</ecNumber>
    </recommendedName>
</protein>
<dbReference type="PANTHER" id="PTHR30417:SF1">
    <property type="entry name" value="N-ACETYLMURAMOYL-L-ALANINE AMIDASE AMID"/>
    <property type="match status" value="1"/>
</dbReference>